<evidence type="ECO:0000313" key="3">
    <source>
        <dbReference type="Proteomes" id="UP001234989"/>
    </source>
</evidence>
<gene>
    <name evidence="2" type="ORF">MTR67_000019</name>
</gene>
<protein>
    <submittedName>
        <fullName evidence="2">Uncharacterized protein</fullName>
    </submittedName>
</protein>
<evidence type="ECO:0000256" key="1">
    <source>
        <dbReference type="SAM" id="MobiDB-lite"/>
    </source>
</evidence>
<name>A0AAF0PRG6_SOLVR</name>
<dbReference type="EMBL" id="CP133612">
    <property type="protein sequence ID" value="WMV06634.1"/>
    <property type="molecule type" value="Genomic_DNA"/>
</dbReference>
<dbReference type="Proteomes" id="UP001234989">
    <property type="component" value="Chromosome 1"/>
</dbReference>
<dbReference type="AlphaFoldDB" id="A0AAF0PRG6"/>
<accession>A0AAF0PRG6</accession>
<proteinExistence type="predicted"/>
<evidence type="ECO:0000313" key="2">
    <source>
        <dbReference type="EMBL" id="WMV06634.1"/>
    </source>
</evidence>
<reference evidence="2" key="1">
    <citation type="submission" date="2023-08" db="EMBL/GenBank/DDBJ databases">
        <title>A de novo genome assembly of Solanum verrucosum Schlechtendal, a Mexican diploid species geographically isolated from the other diploid A-genome species in potato relatives.</title>
        <authorList>
            <person name="Hosaka K."/>
        </authorList>
    </citation>
    <scope>NUCLEOTIDE SEQUENCE</scope>
    <source>
        <tissue evidence="2">Young leaves</tissue>
    </source>
</reference>
<organism evidence="2 3">
    <name type="scientific">Solanum verrucosum</name>
    <dbReference type="NCBI Taxonomy" id="315347"/>
    <lineage>
        <taxon>Eukaryota</taxon>
        <taxon>Viridiplantae</taxon>
        <taxon>Streptophyta</taxon>
        <taxon>Embryophyta</taxon>
        <taxon>Tracheophyta</taxon>
        <taxon>Spermatophyta</taxon>
        <taxon>Magnoliopsida</taxon>
        <taxon>eudicotyledons</taxon>
        <taxon>Gunneridae</taxon>
        <taxon>Pentapetalae</taxon>
        <taxon>asterids</taxon>
        <taxon>lamiids</taxon>
        <taxon>Solanales</taxon>
        <taxon>Solanaceae</taxon>
        <taxon>Solanoideae</taxon>
        <taxon>Solaneae</taxon>
        <taxon>Solanum</taxon>
    </lineage>
</organism>
<keyword evidence="3" id="KW-1185">Reference proteome</keyword>
<feature type="region of interest" description="Disordered" evidence="1">
    <location>
        <begin position="67"/>
        <end position="87"/>
    </location>
</feature>
<feature type="compositionally biased region" description="Basic and acidic residues" evidence="1">
    <location>
        <begin position="69"/>
        <end position="80"/>
    </location>
</feature>
<sequence length="121" mass="13442">MPDVSLSLAGLNRVREGSNGLSDFSPFNFPAKDFDNLARSLRKHAVTDFPASTSLIPKFSFYDVSSSNGRKDMRPADHCPHNVNSSFTPTKTIEDEWSVKPLKKDDVDILESIVQIKEAEA</sequence>